<name>A0A816CXA7_9BILA</name>
<dbReference type="EMBL" id="CAJNOQ010042519">
    <property type="protein sequence ID" value="CAF1627316.1"/>
    <property type="molecule type" value="Genomic_DNA"/>
</dbReference>
<dbReference type="Proteomes" id="UP000663829">
    <property type="component" value="Unassembled WGS sequence"/>
</dbReference>
<proteinExistence type="predicted"/>
<accession>A0A816CXA7</accession>
<dbReference type="AlphaFoldDB" id="A0A816CXA7"/>
<feature type="compositionally biased region" description="Acidic residues" evidence="1">
    <location>
        <begin position="12"/>
        <end position="26"/>
    </location>
</feature>
<feature type="region of interest" description="Disordered" evidence="1">
    <location>
        <begin position="1"/>
        <end position="26"/>
    </location>
</feature>
<protein>
    <submittedName>
        <fullName evidence="2">Uncharacterized protein</fullName>
    </submittedName>
</protein>
<organism evidence="2 4">
    <name type="scientific">Didymodactylos carnosus</name>
    <dbReference type="NCBI Taxonomy" id="1234261"/>
    <lineage>
        <taxon>Eukaryota</taxon>
        <taxon>Metazoa</taxon>
        <taxon>Spiralia</taxon>
        <taxon>Gnathifera</taxon>
        <taxon>Rotifera</taxon>
        <taxon>Eurotatoria</taxon>
        <taxon>Bdelloidea</taxon>
        <taxon>Philodinida</taxon>
        <taxon>Philodinidae</taxon>
        <taxon>Didymodactylos</taxon>
    </lineage>
</organism>
<keyword evidence="4" id="KW-1185">Reference proteome</keyword>
<sequence>EAVDSGEGAEKLDDEDEPEADDCDDY</sequence>
<dbReference type="EMBL" id="CAJOBC010110097">
    <property type="protein sequence ID" value="CAF4522587.1"/>
    <property type="molecule type" value="Genomic_DNA"/>
</dbReference>
<evidence type="ECO:0000313" key="2">
    <source>
        <dbReference type="EMBL" id="CAF1627316.1"/>
    </source>
</evidence>
<feature type="non-terminal residue" evidence="2">
    <location>
        <position position="1"/>
    </location>
</feature>
<evidence type="ECO:0000313" key="3">
    <source>
        <dbReference type="EMBL" id="CAF4522587.1"/>
    </source>
</evidence>
<comment type="caution">
    <text evidence="2">The sequence shown here is derived from an EMBL/GenBank/DDBJ whole genome shotgun (WGS) entry which is preliminary data.</text>
</comment>
<gene>
    <name evidence="2" type="ORF">GPM918_LOCUS44124</name>
    <name evidence="3" type="ORF">SRO942_LOCUS45840</name>
</gene>
<evidence type="ECO:0000313" key="4">
    <source>
        <dbReference type="Proteomes" id="UP000663829"/>
    </source>
</evidence>
<dbReference type="Proteomes" id="UP000681722">
    <property type="component" value="Unassembled WGS sequence"/>
</dbReference>
<reference evidence="2" key="1">
    <citation type="submission" date="2021-02" db="EMBL/GenBank/DDBJ databases">
        <authorList>
            <person name="Nowell W R."/>
        </authorList>
    </citation>
    <scope>NUCLEOTIDE SEQUENCE</scope>
</reference>
<evidence type="ECO:0000256" key="1">
    <source>
        <dbReference type="SAM" id="MobiDB-lite"/>
    </source>
</evidence>